<organism evidence="1 2">
    <name type="scientific">Apostasia shenzhenica</name>
    <dbReference type="NCBI Taxonomy" id="1088818"/>
    <lineage>
        <taxon>Eukaryota</taxon>
        <taxon>Viridiplantae</taxon>
        <taxon>Streptophyta</taxon>
        <taxon>Embryophyta</taxon>
        <taxon>Tracheophyta</taxon>
        <taxon>Spermatophyta</taxon>
        <taxon>Magnoliopsida</taxon>
        <taxon>Liliopsida</taxon>
        <taxon>Asparagales</taxon>
        <taxon>Orchidaceae</taxon>
        <taxon>Apostasioideae</taxon>
        <taxon>Apostasia</taxon>
    </lineage>
</organism>
<dbReference type="AlphaFoldDB" id="A0A2I0ACB5"/>
<proteinExistence type="predicted"/>
<reference evidence="1 2" key="1">
    <citation type="journal article" date="2017" name="Nature">
        <title>The Apostasia genome and the evolution of orchids.</title>
        <authorList>
            <person name="Zhang G.Q."/>
            <person name="Liu K.W."/>
            <person name="Li Z."/>
            <person name="Lohaus R."/>
            <person name="Hsiao Y.Y."/>
            <person name="Niu S.C."/>
            <person name="Wang J.Y."/>
            <person name="Lin Y.C."/>
            <person name="Xu Q."/>
            <person name="Chen L.J."/>
            <person name="Yoshida K."/>
            <person name="Fujiwara S."/>
            <person name="Wang Z.W."/>
            <person name="Zhang Y.Q."/>
            <person name="Mitsuda N."/>
            <person name="Wang M."/>
            <person name="Liu G.H."/>
            <person name="Pecoraro L."/>
            <person name="Huang H.X."/>
            <person name="Xiao X.J."/>
            <person name="Lin M."/>
            <person name="Wu X.Y."/>
            <person name="Wu W.L."/>
            <person name="Chen Y.Y."/>
            <person name="Chang S.B."/>
            <person name="Sakamoto S."/>
            <person name="Ohme-Takagi M."/>
            <person name="Yagi M."/>
            <person name="Zeng S.J."/>
            <person name="Shen C.Y."/>
            <person name="Yeh C.M."/>
            <person name="Luo Y.B."/>
            <person name="Tsai W.C."/>
            <person name="Van de Peer Y."/>
            <person name="Liu Z.J."/>
        </authorList>
    </citation>
    <scope>NUCLEOTIDE SEQUENCE [LARGE SCALE GENOMIC DNA]</scope>
    <source>
        <strain evidence="2">cv. Shenzhen</strain>
        <tissue evidence="1">Stem</tissue>
    </source>
</reference>
<dbReference type="EMBL" id="KZ451999">
    <property type="protein sequence ID" value="PKA53197.1"/>
    <property type="molecule type" value="Genomic_DNA"/>
</dbReference>
<protein>
    <submittedName>
        <fullName evidence="1">Uncharacterized protein</fullName>
    </submittedName>
</protein>
<name>A0A2I0ACB5_9ASPA</name>
<evidence type="ECO:0000313" key="1">
    <source>
        <dbReference type="EMBL" id="PKA53197.1"/>
    </source>
</evidence>
<keyword evidence="2" id="KW-1185">Reference proteome</keyword>
<accession>A0A2I0ACB5</accession>
<gene>
    <name evidence="1" type="ORF">AXF42_Ash009927</name>
</gene>
<evidence type="ECO:0000313" key="2">
    <source>
        <dbReference type="Proteomes" id="UP000236161"/>
    </source>
</evidence>
<dbReference type="Proteomes" id="UP000236161">
    <property type="component" value="Unassembled WGS sequence"/>
</dbReference>
<sequence>MKVMLATGMQYEVTQVVKRIQWKLQGYKFQADMMILPLESYDVVWLCNE</sequence>